<dbReference type="InterPro" id="IPR001810">
    <property type="entry name" value="F-box_dom"/>
</dbReference>
<dbReference type="PROSITE" id="PS50181">
    <property type="entry name" value="FBOX"/>
    <property type="match status" value="1"/>
</dbReference>
<evidence type="ECO:0000256" key="1">
    <source>
        <dbReference type="SAM" id="MobiDB-lite"/>
    </source>
</evidence>
<dbReference type="SUPFAM" id="SSF81383">
    <property type="entry name" value="F-box domain"/>
    <property type="match status" value="1"/>
</dbReference>
<feature type="domain" description="F-box" evidence="2">
    <location>
        <begin position="147"/>
        <end position="193"/>
    </location>
</feature>
<dbReference type="SMART" id="SM00256">
    <property type="entry name" value="FBOX"/>
    <property type="match status" value="1"/>
</dbReference>
<accession>L8GX56</accession>
<feature type="region of interest" description="Disordered" evidence="1">
    <location>
        <begin position="509"/>
        <end position="530"/>
    </location>
</feature>
<dbReference type="SUPFAM" id="SSF57184">
    <property type="entry name" value="Growth factor receptor domain"/>
    <property type="match status" value="1"/>
</dbReference>
<proteinExistence type="predicted"/>
<feature type="region of interest" description="Disordered" evidence="1">
    <location>
        <begin position="206"/>
        <end position="229"/>
    </location>
</feature>
<feature type="compositionally biased region" description="Acidic residues" evidence="1">
    <location>
        <begin position="91"/>
        <end position="108"/>
    </location>
</feature>
<name>L8GX56_ACACF</name>
<dbReference type="Proteomes" id="UP000011083">
    <property type="component" value="Unassembled WGS sequence"/>
</dbReference>
<dbReference type="OrthoDB" id="2095648at2759"/>
<sequence length="1072" mass="118914">MLRVLLRGGPRGLTSTSVTTSPEEGSCIMDDADISSTATTTTPPSGQVKPKMAEAVALPLGVVNMMNVVAMKATTIATKGDRKEQLSIGHEEEEDDRVEGEDDEDVDMDSPRYKKPRREVEQKKKEHEINEHMDTHSEEEKQEPLESLLFNTLPPELVVRVFHYLPVRDLARASLTCSLWYSLAQEDQIWRSLFNHFLECSPSERATTTTTAAAGGEGRRRGSVSTGDGSWKARFRDTYSVKRKFWFGSNEAFVHLDHTSFRCSEDEDEEQFLTGEVVLNIYSESITTHGLYLALAALAVRHTCPRGMWSPATDQCAACPDYMDTDRSGATSAAQCRCRPGYVVGSGNGSDGDGCQPCPAGTWSHDGSCVACAEGLTSQPASPLRSYCYNPAGDKTCRRLYITGLSTEWYPDGVLDGFYEWDGFATLRTQILYRFAGGYDICLSATTTLPWAWQPCSDREAVRMGDLGEVIYYSYNWATPLDWSLPDDLKTTGGTGAWPVAPPTVVCADDSDPRYPSPSASPPTVTASPSPSAAPYAPACLTFLMSGFAPTIASGQPISELGQALNGFYEWDGVRPSGQDQPRYRLFGTDVCLMTGWASDVWAWRTCSGGDYVGFAIQGWRQPPNTFTQASNFAFVYFEPGSSGGELLTSLGSLVVTCNPTSGLPSNLPSPTSSPSPSPSPRPLVPRPSERATTTTTAAAGGEGRRRGSVSTGDGSWKARFRDTYSVKRKFWFGSNEAFVHLDHTSFRCSEDEDEEQFLTGEVVLNIYSESITTHGLYLALVGEECFKAIDAESLSMNATEEKSTLVEIYVPLSGNTEWSERKKNKHMFFRGTYHYPFRVPIPRKTIADRDLPPSFNRRVKTSSGFFRVTYHAYSVLVLSFPHSNMTSRKHPLRFRLSDRMENRLRTKVMRKYSAPITDRLTHNSFNYIFFQKSGNVVFEVELQKQYFFINAEEMKIGVSVDNSHGRFPVHSITVALVEVLQERGNGFCREVVERRGSRRVYGEADGVQVAKGEVRRDIELYYPVTDANAKGGSLFNCALFQQRFAVCVSLNIFGCVDPRIEIPLFVLRVPS</sequence>
<feature type="region of interest" description="Disordered" evidence="1">
    <location>
        <begin position="78"/>
        <end position="143"/>
    </location>
</feature>
<feature type="compositionally biased region" description="Pro residues" evidence="1">
    <location>
        <begin position="672"/>
        <end position="686"/>
    </location>
</feature>
<feature type="region of interest" description="Disordered" evidence="1">
    <location>
        <begin position="1"/>
        <end position="26"/>
    </location>
</feature>
<dbReference type="AlphaFoldDB" id="L8GX56"/>
<dbReference type="Pfam" id="PF00339">
    <property type="entry name" value="Arrestin_N"/>
    <property type="match status" value="1"/>
</dbReference>
<organism evidence="3 4">
    <name type="scientific">Acanthamoeba castellanii (strain ATCC 30010 / Neff)</name>
    <dbReference type="NCBI Taxonomy" id="1257118"/>
    <lineage>
        <taxon>Eukaryota</taxon>
        <taxon>Amoebozoa</taxon>
        <taxon>Discosea</taxon>
        <taxon>Longamoebia</taxon>
        <taxon>Centramoebida</taxon>
        <taxon>Acanthamoebidae</taxon>
        <taxon>Acanthamoeba</taxon>
    </lineage>
</organism>
<dbReference type="Pfam" id="PF12937">
    <property type="entry name" value="F-box-like"/>
    <property type="match status" value="1"/>
</dbReference>
<dbReference type="GeneID" id="14918596"/>
<dbReference type="InterPro" id="IPR014752">
    <property type="entry name" value="Arrestin-like_C"/>
</dbReference>
<dbReference type="InterPro" id="IPR011021">
    <property type="entry name" value="Arrestin-like_N"/>
</dbReference>
<keyword evidence="4" id="KW-1185">Reference proteome</keyword>
<gene>
    <name evidence="3" type="ORF">ACA1_248690</name>
</gene>
<dbReference type="Gene3D" id="2.60.40.640">
    <property type="match status" value="2"/>
</dbReference>
<protein>
    <submittedName>
        <fullName evidence="3">Fbox domain containing protein</fullName>
    </submittedName>
</protein>
<dbReference type="SMART" id="SM01017">
    <property type="entry name" value="Arrestin_C"/>
    <property type="match status" value="1"/>
</dbReference>
<dbReference type="InterPro" id="IPR050357">
    <property type="entry name" value="Arrestin_domain-protein"/>
</dbReference>
<feature type="compositionally biased region" description="Low complexity" evidence="1">
    <location>
        <begin position="691"/>
        <end position="700"/>
    </location>
</feature>
<dbReference type="PANTHER" id="PTHR11188">
    <property type="entry name" value="ARRESTIN DOMAIN CONTAINING PROTEIN"/>
    <property type="match status" value="1"/>
</dbReference>
<dbReference type="VEuPathDB" id="AmoebaDB:ACA1_248690"/>
<feature type="compositionally biased region" description="Polar residues" evidence="1">
    <location>
        <begin position="14"/>
        <end position="23"/>
    </location>
</feature>
<dbReference type="Gene3D" id="1.20.1280.50">
    <property type="match status" value="1"/>
</dbReference>
<dbReference type="InterPro" id="IPR011022">
    <property type="entry name" value="Arrestin_C-like"/>
</dbReference>
<dbReference type="RefSeq" id="XP_004339867.1">
    <property type="nucleotide sequence ID" value="XM_004339819.1"/>
</dbReference>
<feature type="compositionally biased region" description="Basic and acidic residues" evidence="1">
    <location>
        <begin position="118"/>
        <end position="143"/>
    </location>
</feature>
<dbReference type="GO" id="GO:0015031">
    <property type="term" value="P:protein transport"/>
    <property type="evidence" value="ECO:0007669"/>
    <property type="project" value="TreeGrafter"/>
</dbReference>
<feature type="region of interest" description="Disordered" evidence="1">
    <location>
        <begin position="663"/>
        <end position="716"/>
    </location>
</feature>
<dbReference type="InterPro" id="IPR036047">
    <property type="entry name" value="F-box-like_dom_sf"/>
</dbReference>
<dbReference type="GO" id="GO:0005737">
    <property type="term" value="C:cytoplasm"/>
    <property type="evidence" value="ECO:0007669"/>
    <property type="project" value="TreeGrafter"/>
</dbReference>
<dbReference type="PANTHER" id="PTHR11188:SF17">
    <property type="entry name" value="FI21816P1"/>
    <property type="match status" value="1"/>
</dbReference>
<evidence type="ECO:0000259" key="2">
    <source>
        <dbReference type="PROSITE" id="PS50181"/>
    </source>
</evidence>
<dbReference type="KEGG" id="acan:ACA1_248690"/>
<dbReference type="EMBL" id="KB007971">
    <property type="protein sequence ID" value="ELR17854.1"/>
    <property type="molecule type" value="Genomic_DNA"/>
</dbReference>
<reference evidence="3 4" key="1">
    <citation type="journal article" date="2013" name="Genome Biol.">
        <title>Genome of Acanthamoeba castellanii highlights extensive lateral gene transfer and early evolution of tyrosine kinase signaling.</title>
        <authorList>
            <person name="Clarke M."/>
            <person name="Lohan A.J."/>
            <person name="Liu B."/>
            <person name="Lagkouvardos I."/>
            <person name="Roy S."/>
            <person name="Zafar N."/>
            <person name="Bertelli C."/>
            <person name="Schilde C."/>
            <person name="Kianianmomeni A."/>
            <person name="Burglin T.R."/>
            <person name="Frech C."/>
            <person name="Turcotte B."/>
            <person name="Kopec K.O."/>
            <person name="Synnott J.M."/>
            <person name="Choo C."/>
            <person name="Paponov I."/>
            <person name="Finkler A."/>
            <person name="Soon Heng Tan C."/>
            <person name="Hutchins A.P."/>
            <person name="Weinmeier T."/>
            <person name="Rattei T."/>
            <person name="Chu J.S."/>
            <person name="Gimenez G."/>
            <person name="Irimia M."/>
            <person name="Rigden D.J."/>
            <person name="Fitzpatrick D.A."/>
            <person name="Lorenzo-Morales J."/>
            <person name="Bateman A."/>
            <person name="Chiu C.H."/>
            <person name="Tang P."/>
            <person name="Hegemann P."/>
            <person name="Fromm H."/>
            <person name="Raoult D."/>
            <person name="Greub G."/>
            <person name="Miranda-Saavedra D."/>
            <person name="Chen N."/>
            <person name="Nash P."/>
            <person name="Ginger M.L."/>
            <person name="Horn M."/>
            <person name="Schaap P."/>
            <person name="Caler L."/>
            <person name="Loftus B."/>
        </authorList>
    </citation>
    <scope>NUCLEOTIDE SEQUENCE [LARGE SCALE GENOMIC DNA]</scope>
    <source>
        <strain evidence="3 4">Neff</strain>
    </source>
</reference>
<dbReference type="SMART" id="SM01411">
    <property type="entry name" value="Ephrin_rec_like"/>
    <property type="match status" value="2"/>
</dbReference>
<evidence type="ECO:0000313" key="4">
    <source>
        <dbReference type="Proteomes" id="UP000011083"/>
    </source>
</evidence>
<dbReference type="InterPro" id="IPR009030">
    <property type="entry name" value="Growth_fac_rcpt_cys_sf"/>
</dbReference>
<evidence type="ECO:0000313" key="3">
    <source>
        <dbReference type="EMBL" id="ELR17854.1"/>
    </source>
</evidence>